<dbReference type="Proteomes" id="UP000823821">
    <property type="component" value="Unassembled WGS sequence"/>
</dbReference>
<dbReference type="InterPro" id="IPR025484">
    <property type="entry name" value="DUF4376"/>
</dbReference>
<organism evidence="2 3">
    <name type="scientific">Candidatus Desulfovibrio intestinavium</name>
    <dbReference type="NCBI Taxonomy" id="2838534"/>
    <lineage>
        <taxon>Bacteria</taxon>
        <taxon>Pseudomonadati</taxon>
        <taxon>Thermodesulfobacteriota</taxon>
        <taxon>Desulfovibrionia</taxon>
        <taxon>Desulfovibrionales</taxon>
        <taxon>Desulfovibrionaceae</taxon>
        <taxon>Desulfovibrio</taxon>
    </lineage>
</organism>
<sequence>MTTLYAYHPATGEYLGSRPAQIVNGRELTRSAHATTTPPPDIPDGHAARWTGAIWECVEDHRRRLDATGTPQSGTAYWLPGEGDDWQSPPRYMKALGPLPAGAVTERPAPTLDEARAAALAALNAAFAAAEAEGRVMSSAGFVIDATERSNRDIEGLITSMEATSTPQTVFCAADNSFHSVTLEQLRAMRLEVIAHGQALYARKWALRQAIEAAETVAGLQGIVISFAEVNA</sequence>
<evidence type="ECO:0000313" key="3">
    <source>
        <dbReference type="Proteomes" id="UP000823821"/>
    </source>
</evidence>
<accession>A0A9D2HME7</accession>
<dbReference type="EMBL" id="DWZD01000033">
    <property type="protein sequence ID" value="HJA78887.1"/>
    <property type="molecule type" value="Genomic_DNA"/>
</dbReference>
<evidence type="ECO:0000313" key="2">
    <source>
        <dbReference type="EMBL" id="HJA78887.1"/>
    </source>
</evidence>
<protein>
    <submittedName>
        <fullName evidence="2">DUF4376 domain-containing protein</fullName>
    </submittedName>
</protein>
<name>A0A9D2HME7_9BACT</name>
<proteinExistence type="predicted"/>
<evidence type="ECO:0000259" key="1">
    <source>
        <dbReference type="Pfam" id="PF14301"/>
    </source>
</evidence>
<reference evidence="2" key="2">
    <citation type="submission" date="2021-04" db="EMBL/GenBank/DDBJ databases">
        <authorList>
            <person name="Gilroy R."/>
        </authorList>
    </citation>
    <scope>NUCLEOTIDE SEQUENCE</scope>
    <source>
        <strain evidence="2">5032</strain>
    </source>
</reference>
<feature type="domain" description="DUF4376" evidence="1">
    <location>
        <begin position="114"/>
        <end position="216"/>
    </location>
</feature>
<dbReference type="AlphaFoldDB" id="A0A9D2HME7"/>
<gene>
    <name evidence="2" type="ORF">H9784_04860</name>
</gene>
<comment type="caution">
    <text evidence="2">The sequence shown here is derived from an EMBL/GenBank/DDBJ whole genome shotgun (WGS) entry which is preliminary data.</text>
</comment>
<reference evidence="2" key="1">
    <citation type="journal article" date="2021" name="PeerJ">
        <title>Extensive microbial diversity within the chicken gut microbiome revealed by metagenomics and culture.</title>
        <authorList>
            <person name="Gilroy R."/>
            <person name="Ravi A."/>
            <person name="Getino M."/>
            <person name="Pursley I."/>
            <person name="Horton D.L."/>
            <person name="Alikhan N.F."/>
            <person name="Baker D."/>
            <person name="Gharbi K."/>
            <person name="Hall N."/>
            <person name="Watson M."/>
            <person name="Adriaenssens E.M."/>
            <person name="Foster-Nyarko E."/>
            <person name="Jarju S."/>
            <person name="Secka A."/>
            <person name="Antonio M."/>
            <person name="Oren A."/>
            <person name="Chaudhuri R.R."/>
            <person name="La Ragione R."/>
            <person name="Hildebrand F."/>
            <person name="Pallen M.J."/>
        </authorList>
    </citation>
    <scope>NUCLEOTIDE SEQUENCE</scope>
    <source>
        <strain evidence="2">5032</strain>
    </source>
</reference>
<dbReference type="Pfam" id="PF14301">
    <property type="entry name" value="DUF4376"/>
    <property type="match status" value="1"/>
</dbReference>